<proteinExistence type="inferred from homology"/>
<protein>
    <recommendedName>
        <fullName evidence="8">Acetyltransferase component of pyruvate dehydrogenase complex</fullName>
        <ecNumber evidence="8">2.3.1.12</ecNumber>
    </recommendedName>
</protein>
<name>A0ABU9Y998_9SPHN</name>
<keyword evidence="4 8" id="KW-0450">Lipoyl</keyword>
<dbReference type="PROSITE" id="PS00189">
    <property type="entry name" value="LIPOYL"/>
    <property type="match status" value="1"/>
</dbReference>
<dbReference type="InterPro" id="IPR004167">
    <property type="entry name" value="PSBD"/>
</dbReference>
<evidence type="ECO:0000256" key="6">
    <source>
        <dbReference type="ARBA" id="ARBA00025211"/>
    </source>
</evidence>
<evidence type="ECO:0000313" key="12">
    <source>
        <dbReference type="EMBL" id="MEN2792370.1"/>
    </source>
</evidence>
<dbReference type="EC" id="2.3.1.12" evidence="8"/>
<comment type="similarity">
    <text evidence="1 8">Belongs to the 2-oxoacid dehydrogenase family.</text>
</comment>
<dbReference type="InterPro" id="IPR045257">
    <property type="entry name" value="E2/Pdx1"/>
</dbReference>
<keyword evidence="13" id="KW-1185">Reference proteome</keyword>
<comment type="cofactor">
    <cofactor evidence="8">
        <name>(R)-lipoate</name>
        <dbReference type="ChEBI" id="CHEBI:83088"/>
    </cofactor>
    <text evidence="8">Binds 1 lipoyl cofactor covalently.</text>
</comment>
<evidence type="ECO:0000256" key="9">
    <source>
        <dbReference type="SAM" id="MobiDB-lite"/>
    </source>
</evidence>
<gene>
    <name evidence="12" type="ORF">ABC974_22250</name>
</gene>
<keyword evidence="12" id="KW-0670">Pyruvate</keyword>
<comment type="subunit">
    <text evidence="2">Forms a 24-polypeptide structural core with octahedral symmetry.</text>
</comment>
<evidence type="ECO:0000256" key="7">
    <source>
        <dbReference type="ARBA" id="ARBA00048370"/>
    </source>
</evidence>
<evidence type="ECO:0000256" key="4">
    <source>
        <dbReference type="ARBA" id="ARBA00022823"/>
    </source>
</evidence>
<dbReference type="CDD" id="cd06849">
    <property type="entry name" value="lipoyl_domain"/>
    <property type="match status" value="1"/>
</dbReference>
<dbReference type="PROSITE" id="PS51826">
    <property type="entry name" value="PSBD"/>
    <property type="match status" value="1"/>
</dbReference>
<dbReference type="RefSeq" id="WP_343890931.1">
    <property type="nucleotide sequence ID" value="NZ_BAAAEH010000036.1"/>
</dbReference>
<dbReference type="PROSITE" id="PS50968">
    <property type="entry name" value="BIOTINYL_LIPOYL"/>
    <property type="match status" value="1"/>
</dbReference>
<organism evidence="12 13">
    <name type="scientific">Sphingomonas oligophenolica</name>
    <dbReference type="NCBI Taxonomy" id="301154"/>
    <lineage>
        <taxon>Bacteria</taxon>
        <taxon>Pseudomonadati</taxon>
        <taxon>Pseudomonadota</taxon>
        <taxon>Alphaproteobacteria</taxon>
        <taxon>Sphingomonadales</taxon>
        <taxon>Sphingomonadaceae</taxon>
        <taxon>Sphingomonas</taxon>
    </lineage>
</organism>
<dbReference type="EMBL" id="JBDIME010000027">
    <property type="protein sequence ID" value="MEN2792370.1"/>
    <property type="molecule type" value="Genomic_DNA"/>
</dbReference>
<feature type="region of interest" description="Disordered" evidence="9">
    <location>
        <begin position="101"/>
        <end position="132"/>
    </location>
</feature>
<feature type="domain" description="Peripheral subunit-binding (PSBD)" evidence="11">
    <location>
        <begin position="136"/>
        <end position="173"/>
    </location>
</feature>
<evidence type="ECO:0000256" key="3">
    <source>
        <dbReference type="ARBA" id="ARBA00022679"/>
    </source>
</evidence>
<feature type="domain" description="Lipoyl-binding" evidence="10">
    <location>
        <begin position="2"/>
        <end position="78"/>
    </location>
</feature>
<evidence type="ECO:0000256" key="8">
    <source>
        <dbReference type="RuleBase" id="RU361137"/>
    </source>
</evidence>
<keyword evidence="3 8" id="KW-0808">Transferase</keyword>
<dbReference type="Pfam" id="PF02817">
    <property type="entry name" value="E3_binding"/>
    <property type="match status" value="1"/>
</dbReference>
<comment type="catalytic activity">
    <reaction evidence="7 8">
        <text>N(6)-[(R)-dihydrolipoyl]-L-lysyl-[protein] + acetyl-CoA = N(6)-[(R)-S(8)-acetyldihydrolipoyl]-L-lysyl-[protein] + CoA</text>
        <dbReference type="Rhea" id="RHEA:17017"/>
        <dbReference type="Rhea" id="RHEA-COMP:10475"/>
        <dbReference type="Rhea" id="RHEA-COMP:10478"/>
        <dbReference type="ChEBI" id="CHEBI:57287"/>
        <dbReference type="ChEBI" id="CHEBI:57288"/>
        <dbReference type="ChEBI" id="CHEBI:83100"/>
        <dbReference type="ChEBI" id="CHEBI:83111"/>
        <dbReference type="EC" id="2.3.1.12"/>
    </reaction>
</comment>
<dbReference type="PANTHER" id="PTHR23151:SF90">
    <property type="entry name" value="DIHYDROLIPOYLLYSINE-RESIDUE ACETYLTRANSFERASE COMPONENT OF PYRUVATE DEHYDROGENASE COMPLEX, MITOCHONDRIAL-RELATED"/>
    <property type="match status" value="1"/>
</dbReference>
<dbReference type="Pfam" id="PF00364">
    <property type="entry name" value="Biotin_lipoyl"/>
    <property type="match status" value="1"/>
</dbReference>
<evidence type="ECO:0000259" key="10">
    <source>
        <dbReference type="PROSITE" id="PS50968"/>
    </source>
</evidence>
<dbReference type="InterPro" id="IPR000089">
    <property type="entry name" value="Biotin_lipoyl"/>
</dbReference>
<dbReference type="PANTHER" id="PTHR23151">
    <property type="entry name" value="DIHYDROLIPOAMIDE ACETYL/SUCCINYL-TRANSFERASE-RELATED"/>
    <property type="match status" value="1"/>
</dbReference>
<dbReference type="InterPro" id="IPR023213">
    <property type="entry name" value="CAT-like_dom_sf"/>
</dbReference>
<evidence type="ECO:0000259" key="11">
    <source>
        <dbReference type="PROSITE" id="PS51826"/>
    </source>
</evidence>
<dbReference type="InterPro" id="IPR011053">
    <property type="entry name" value="Single_hybrid_motif"/>
</dbReference>
<evidence type="ECO:0000256" key="1">
    <source>
        <dbReference type="ARBA" id="ARBA00007317"/>
    </source>
</evidence>
<dbReference type="InterPro" id="IPR003016">
    <property type="entry name" value="2-oxoA_DH_lipoyl-BS"/>
</dbReference>
<dbReference type="NCBIfam" id="TIGR01349">
    <property type="entry name" value="PDHac_trf_mito"/>
    <property type="match status" value="1"/>
</dbReference>
<dbReference type="Pfam" id="PF00198">
    <property type="entry name" value="2-oxoacid_dh"/>
    <property type="match status" value="1"/>
</dbReference>
<reference evidence="12 13" key="1">
    <citation type="submission" date="2024-05" db="EMBL/GenBank/DDBJ databases">
        <authorList>
            <person name="Liu Q."/>
            <person name="Xin Y.-H."/>
        </authorList>
    </citation>
    <scope>NUCLEOTIDE SEQUENCE [LARGE SCALE GENOMIC DNA]</scope>
    <source>
        <strain evidence="12 13">CGMCC 1.10181</strain>
    </source>
</reference>
<dbReference type="Gene3D" id="2.40.50.100">
    <property type="match status" value="1"/>
</dbReference>
<dbReference type="Gene3D" id="4.10.320.10">
    <property type="entry name" value="E3-binding domain"/>
    <property type="match status" value="1"/>
</dbReference>
<dbReference type="SUPFAM" id="SSF51230">
    <property type="entry name" value="Single hybrid motif"/>
    <property type="match status" value="1"/>
</dbReference>
<dbReference type="SUPFAM" id="SSF52777">
    <property type="entry name" value="CoA-dependent acyltransferases"/>
    <property type="match status" value="1"/>
</dbReference>
<accession>A0ABU9Y998</accession>
<sequence length="428" mass="44543">MAIELKMPALSPTMEKGTLAKWLVAEGDRVMPGDLIAEIETDKATMELEAVDEGRVVRLVVAEGTDDVAVGTVIALLADATDVVSEPVLEEAVAAIAGPAEAVPPSPAATATAATPQHSAEVSTARPRRSPADRVRISPLALRIAEAKEIDLDGIAGTGPDGRIVRADLGIGSRLVSPQPTASPRPVAPVAEIAPPPAGVPVTTVKLSTMRKTIARRLTESKQTVPHFYLTARCNLDRLLKLRGELNASLAPRGIKLSVNDILMKALALALVEVPDANVQFGGDDLHRFSRVDISMAVAIDGGLITPIIRDVAALSLSAIAGASKALAARARDGMLAPEDYQGGTASITNLGMFGIDEMLPVINPPQALILGIGAGVEQPWKVDGQIGLATIMSATASFDHRAIDGATAAQFMAAFRNIVENPVLIVG</sequence>
<comment type="caution">
    <text evidence="12">The sequence shown here is derived from an EMBL/GenBank/DDBJ whole genome shotgun (WGS) entry which is preliminary data.</text>
</comment>
<dbReference type="InterPro" id="IPR006257">
    <property type="entry name" value="LAT1"/>
</dbReference>
<dbReference type="InterPro" id="IPR001078">
    <property type="entry name" value="2-oxoacid_DH_actylTfrase"/>
</dbReference>
<dbReference type="Gene3D" id="3.30.559.10">
    <property type="entry name" value="Chloramphenicol acetyltransferase-like domain"/>
    <property type="match status" value="1"/>
</dbReference>
<evidence type="ECO:0000256" key="5">
    <source>
        <dbReference type="ARBA" id="ARBA00023315"/>
    </source>
</evidence>
<dbReference type="InterPro" id="IPR036625">
    <property type="entry name" value="E3-bd_dom_sf"/>
</dbReference>
<dbReference type="GO" id="GO:0004742">
    <property type="term" value="F:dihydrolipoyllysine-residue acetyltransferase activity"/>
    <property type="evidence" value="ECO:0007669"/>
    <property type="project" value="UniProtKB-EC"/>
</dbReference>
<keyword evidence="5 8" id="KW-0012">Acyltransferase</keyword>
<dbReference type="SUPFAM" id="SSF47005">
    <property type="entry name" value="Peripheral subunit-binding domain of 2-oxo acid dehydrogenase complex"/>
    <property type="match status" value="1"/>
</dbReference>
<comment type="function">
    <text evidence="6">The pyruvate dehydrogenase complex catalyzes the overall conversion of pyruvate to acetyl-CoA and CO(2). It contains multiple copies of three enzymatic components: pyruvate dehydrogenase (E1), dihydrolipoamide acetyltransferase (E2) and lipoamide dehydrogenase (E3).</text>
</comment>
<evidence type="ECO:0000313" key="13">
    <source>
        <dbReference type="Proteomes" id="UP001419910"/>
    </source>
</evidence>
<evidence type="ECO:0000256" key="2">
    <source>
        <dbReference type="ARBA" id="ARBA00011484"/>
    </source>
</evidence>
<dbReference type="Proteomes" id="UP001419910">
    <property type="component" value="Unassembled WGS sequence"/>
</dbReference>